<dbReference type="InterPro" id="IPR012337">
    <property type="entry name" value="RNaseH-like_sf"/>
</dbReference>
<keyword evidence="4" id="KW-1185">Reference proteome</keyword>
<dbReference type="CDD" id="cd06222">
    <property type="entry name" value="RNase_H_like"/>
    <property type="match status" value="1"/>
</dbReference>
<dbReference type="PANTHER" id="PTHR47723">
    <property type="entry name" value="OS05G0353850 PROTEIN"/>
    <property type="match status" value="1"/>
</dbReference>
<evidence type="ECO:0000256" key="1">
    <source>
        <dbReference type="SAM" id="Phobius"/>
    </source>
</evidence>
<sequence length="132" mass="14462">MTTSCLATCGGVLRDYLGNFIFAYLGVVRACSVLQAKFWAIFHGIRLIKEHGIEADLIIESDLAVVVKFFNDGCSQDNPCYSLVNHIVRMAGDIHNLVCVHILRKANQVVDDLAKFGLSLSNGIVCFDSLPS</sequence>
<dbReference type="Gramene" id="C.cajan_16328.t">
    <property type="protein sequence ID" value="C.cajan_16328.t.cds1"/>
    <property type="gene ID" value="C.cajan_16328"/>
</dbReference>
<dbReference type="GO" id="GO:0004523">
    <property type="term" value="F:RNA-DNA hybrid ribonuclease activity"/>
    <property type="evidence" value="ECO:0007669"/>
    <property type="project" value="InterPro"/>
</dbReference>
<feature type="transmembrane region" description="Helical" evidence="1">
    <location>
        <begin position="20"/>
        <end position="42"/>
    </location>
</feature>
<gene>
    <name evidence="3" type="ORF">KK1_016805</name>
</gene>
<dbReference type="EMBL" id="CM003610">
    <property type="protein sequence ID" value="KYP62278.1"/>
    <property type="molecule type" value="Genomic_DNA"/>
</dbReference>
<keyword evidence="1" id="KW-0472">Membrane</keyword>
<dbReference type="AlphaFoldDB" id="A0A151T5E6"/>
<dbReference type="InterPro" id="IPR002156">
    <property type="entry name" value="RNaseH_domain"/>
</dbReference>
<dbReference type="InterPro" id="IPR044730">
    <property type="entry name" value="RNase_H-like_dom_plant"/>
</dbReference>
<evidence type="ECO:0000313" key="3">
    <source>
        <dbReference type="EMBL" id="KYP62278.1"/>
    </source>
</evidence>
<keyword evidence="1" id="KW-0812">Transmembrane</keyword>
<dbReference type="SUPFAM" id="SSF53098">
    <property type="entry name" value="Ribonuclease H-like"/>
    <property type="match status" value="1"/>
</dbReference>
<evidence type="ECO:0000259" key="2">
    <source>
        <dbReference type="Pfam" id="PF13456"/>
    </source>
</evidence>
<dbReference type="InterPro" id="IPR053151">
    <property type="entry name" value="RNase_H-like"/>
</dbReference>
<reference evidence="3 4" key="1">
    <citation type="journal article" date="2012" name="Nat. Biotechnol.">
        <title>Draft genome sequence of pigeonpea (Cajanus cajan), an orphan legume crop of resource-poor farmers.</title>
        <authorList>
            <person name="Varshney R.K."/>
            <person name="Chen W."/>
            <person name="Li Y."/>
            <person name="Bharti A.K."/>
            <person name="Saxena R.K."/>
            <person name="Schlueter J.A."/>
            <person name="Donoghue M.T."/>
            <person name="Azam S."/>
            <person name="Fan G."/>
            <person name="Whaley A.M."/>
            <person name="Farmer A.D."/>
            <person name="Sheridan J."/>
            <person name="Iwata A."/>
            <person name="Tuteja R."/>
            <person name="Penmetsa R.V."/>
            <person name="Wu W."/>
            <person name="Upadhyaya H.D."/>
            <person name="Yang S.P."/>
            <person name="Shah T."/>
            <person name="Saxena K.B."/>
            <person name="Michael T."/>
            <person name="McCombie W.R."/>
            <person name="Yang B."/>
            <person name="Zhang G."/>
            <person name="Yang H."/>
            <person name="Wang J."/>
            <person name="Spillane C."/>
            <person name="Cook D.R."/>
            <person name="May G.D."/>
            <person name="Xu X."/>
            <person name="Jackson S.A."/>
        </authorList>
    </citation>
    <scope>NUCLEOTIDE SEQUENCE [LARGE SCALE GENOMIC DNA]</scope>
    <source>
        <strain evidence="4">cv. Asha</strain>
    </source>
</reference>
<name>A0A151T5E6_CAJCA</name>
<keyword evidence="1" id="KW-1133">Transmembrane helix</keyword>
<dbReference type="Proteomes" id="UP000075243">
    <property type="component" value="Chromosome 8"/>
</dbReference>
<dbReference type="Pfam" id="PF13456">
    <property type="entry name" value="RVT_3"/>
    <property type="match status" value="1"/>
</dbReference>
<dbReference type="Gene3D" id="3.30.420.10">
    <property type="entry name" value="Ribonuclease H-like superfamily/Ribonuclease H"/>
    <property type="match status" value="1"/>
</dbReference>
<protein>
    <submittedName>
        <fullName evidence="3">Ribonuclease H protein At1g65750 family</fullName>
    </submittedName>
</protein>
<dbReference type="PANTHER" id="PTHR47723:SF19">
    <property type="entry name" value="POLYNUCLEOTIDYL TRANSFERASE, RIBONUCLEASE H-LIKE SUPERFAMILY PROTEIN"/>
    <property type="match status" value="1"/>
</dbReference>
<feature type="domain" description="RNase H type-1" evidence="2">
    <location>
        <begin position="6"/>
        <end position="116"/>
    </location>
</feature>
<proteinExistence type="predicted"/>
<accession>A0A151T5E6</accession>
<organism evidence="3 4">
    <name type="scientific">Cajanus cajan</name>
    <name type="common">Pigeon pea</name>
    <name type="synonym">Cajanus indicus</name>
    <dbReference type="NCBI Taxonomy" id="3821"/>
    <lineage>
        <taxon>Eukaryota</taxon>
        <taxon>Viridiplantae</taxon>
        <taxon>Streptophyta</taxon>
        <taxon>Embryophyta</taxon>
        <taxon>Tracheophyta</taxon>
        <taxon>Spermatophyta</taxon>
        <taxon>Magnoliopsida</taxon>
        <taxon>eudicotyledons</taxon>
        <taxon>Gunneridae</taxon>
        <taxon>Pentapetalae</taxon>
        <taxon>rosids</taxon>
        <taxon>fabids</taxon>
        <taxon>Fabales</taxon>
        <taxon>Fabaceae</taxon>
        <taxon>Papilionoideae</taxon>
        <taxon>50 kb inversion clade</taxon>
        <taxon>NPAAA clade</taxon>
        <taxon>indigoferoid/millettioid clade</taxon>
        <taxon>Phaseoleae</taxon>
        <taxon>Cajanus</taxon>
    </lineage>
</organism>
<dbReference type="GO" id="GO:0003676">
    <property type="term" value="F:nucleic acid binding"/>
    <property type="evidence" value="ECO:0007669"/>
    <property type="project" value="InterPro"/>
</dbReference>
<dbReference type="InterPro" id="IPR036397">
    <property type="entry name" value="RNaseH_sf"/>
</dbReference>
<evidence type="ECO:0000313" key="4">
    <source>
        <dbReference type="Proteomes" id="UP000075243"/>
    </source>
</evidence>